<reference evidence="14 15" key="1">
    <citation type="journal article" date="2016" name="Nat. Commun.">
        <title>Thousands of microbial genomes shed light on interconnected biogeochemical processes in an aquifer system.</title>
        <authorList>
            <person name="Anantharaman K."/>
            <person name="Brown C.T."/>
            <person name="Hug L.A."/>
            <person name="Sharon I."/>
            <person name="Castelle C.J."/>
            <person name="Probst A.J."/>
            <person name="Thomas B.C."/>
            <person name="Singh A."/>
            <person name="Wilkins M.J."/>
            <person name="Karaoz U."/>
            <person name="Brodie E.L."/>
            <person name="Williams K.H."/>
            <person name="Hubbard S.S."/>
            <person name="Banfield J.F."/>
        </authorList>
    </citation>
    <scope>NUCLEOTIDE SEQUENCE [LARGE SCALE GENOMIC DNA]</scope>
</reference>
<evidence type="ECO:0000256" key="7">
    <source>
        <dbReference type="ARBA" id="ARBA00022840"/>
    </source>
</evidence>
<comment type="caution">
    <text evidence="14">The sequence shown here is derived from an EMBL/GenBank/DDBJ whole genome shotgun (WGS) entry which is preliminary data.</text>
</comment>
<keyword evidence="4 10" id="KW-0808">Transferase</keyword>
<feature type="binding site" evidence="10">
    <location>
        <begin position="7"/>
        <end position="14"/>
    </location>
    <ligand>
        <name>ATP</name>
        <dbReference type="ChEBI" id="CHEBI:30616"/>
    </ligand>
</feature>
<dbReference type="EC" id="2.5.1.75" evidence="10"/>
<dbReference type="AlphaFoldDB" id="A0A1G2RN15"/>
<accession>A0A1G2RN15</accession>
<dbReference type="Proteomes" id="UP000176917">
    <property type="component" value="Unassembled WGS sequence"/>
</dbReference>
<dbReference type="STRING" id="1802461.A3B24_02265"/>
<evidence type="ECO:0000313" key="15">
    <source>
        <dbReference type="Proteomes" id="UP000176917"/>
    </source>
</evidence>
<comment type="similarity">
    <text evidence="3 10 13">Belongs to the IPP transferase family.</text>
</comment>
<evidence type="ECO:0000256" key="13">
    <source>
        <dbReference type="RuleBase" id="RU003785"/>
    </source>
</evidence>
<keyword evidence="7 10" id="KW-0067">ATP-binding</keyword>
<comment type="caution">
    <text evidence="10">Lacks conserved residue(s) required for the propagation of feature annotation.</text>
</comment>
<name>A0A1G2RN15_9BACT</name>
<comment type="cofactor">
    <cofactor evidence="1 10">
        <name>Mg(2+)</name>
        <dbReference type="ChEBI" id="CHEBI:18420"/>
    </cofactor>
</comment>
<evidence type="ECO:0000256" key="1">
    <source>
        <dbReference type="ARBA" id="ARBA00001946"/>
    </source>
</evidence>
<comment type="function">
    <text evidence="2 10 12">Catalyzes the transfer of a dimethylallyl group onto the adenine at position 37 in tRNAs that read codons beginning with uridine, leading to the formation of N6-(dimethylallyl)adenosine (i(6)A).</text>
</comment>
<comment type="subunit">
    <text evidence="10">Monomer.</text>
</comment>
<dbReference type="InterPro" id="IPR039657">
    <property type="entry name" value="Dimethylallyltransferase"/>
</dbReference>
<sequence>MLLVIVGPTASGKSALALKIAKKFRGEIISADSRQIYKGLEIGSGQLTKKEMMGVPHHLLGIASPKRRYTVTQYRRHALFAIQRILKKGKLPILVGGTPLYIYALIDGWDIPEVKPNPLLRKRLEKLSIQELFAKLRKLDPARAKTVDTKNKRRLIRALEIVISTGKPVPKLKMKPLPYPVLFLGLQKPREELKKNIRKRFLAMLKKGLLKEVRQLRSAGLSWRHIESFGLEYREVSQYLQGKLSKTHMIEQTVRATKDFSRRQLTWFKKDDRVHWFRNSRSALAFLAGRGILHSVRVSGYSKV</sequence>
<dbReference type="GO" id="GO:0052381">
    <property type="term" value="F:tRNA dimethylallyltransferase activity"/>
    <property type="evidence" value="ECO:0007669"/>
    <property type="project" value="UniProtKB-UniRule"/>
</dbReference>
<evidence type="ECO:0000256" key="5">
    <source>
        <dbReference type="ARBA" id="ARBA00022694"/>
    </source>
</evidence>
<comment type="catalytic activity">
    <reaction evidence="9 10 11">
        <text>adenosine(37) in tRNA + dimethylallyl diphosphate = N(6)-dimethylallyladenosine(37) in tRNA + diphosphate</text>
        <dbReference type="Rhea" id="RHEA:26482"/>
        <dbReference type="Rhea" id="RHEA-COMP:10162"/>
        <dbReference type="Rhea" id="RHEA-COMP:10375"/>
        <dbReference type="ChEBI" id="CHEBI:33019"/>
        <dbReference type="ChEBI" id="CHEBI:57623"/>
        <dbReference type="ChEBI" id="CHEBI:74411"/>
        <dbReference type="ChEBI" id="CHEBI:74415"/>
        <dbReference type="EC" id="2.5.1.75"/>
    </reaction>
</comment>
<gene>
    <name evidence="10" type="primary">miaA</name>
    <name evidence="14" type="ORF">A3B24_02265</name>
</gene>
<organism evidence="14 15">
    <name type="scientific">Candidatus Wildermuthbacteria bacterium RIFCSPLOWO2_01_FULL_48_16</name>
    <dbReference type="NCBI Taxonomy" id="1802461"/>
    <lineage>
        <taxon>Bacteria</taxon>
        <taxon>Candidatus Wildermuthiibacteriota</taxon>
    </lineage>
</organism>
<evidence type="ECO:0000256" key="3">
    <source>
        <dbReference type="ARBA" id="ARBA00005842"/>
    </source>
</evidence>
<dbReference type="Gene3D" id="3.40.50.300">
    <property type="entry name" value="P-loop containing nucleotide triphosphate hydrolases"/>
    <property type="match status" value="1"/>
</dbReference>
<keyword evidence="6 10" id="KW-0547">Nucleotide-binding</keyword>
<proteinExistence type="inferred from homology"/>
<keyword evidence="5 10" id="KW-0819">tRNA processing</keyword>
<dbReference type="SUPFAM" id="SSF52540">
    <property type="entry name" value="P-loop containing nucleoside triphosphate hydrolases"/>
    <property type="match status" value="1"/>
</dbReference>
<evidence type="ECO:0000256" key="12">
    <source>
        <dbReference type="RuleBase" id="RU003784"/>
    </source>
</evidence>
<dbReference type="GO" id="GO:0005524">
    <property type="term" value="F:ATP binding"/>
    <property type="evidence" value="ECO:0007669"/>
    <property type="project" value="UniProtKB-UniRule"/>
</dbReference>
<evidence type="ECO:0000313" key="14">
    <source>
        <dbReference type="EMBL" id="OHA73411.1"/>
    </source>
</evidence>
<dbReference type="NCBIfam" id="TIGR00174">
    <property type="entry name" value="miaA"/>
    <property type="match status" value="1"/>
</dbReference>
<evidence type="ECO:0000256" key="6">
    <source>
        <dbReference type="ARBA" id="ARBA00022741"/>
    </source>
</evidence>
<dbReference type="GO" id="GO:0006400">
    <property type="term" value="P:tRNA modification"/>
    <property type="evidence" value="ECO:0007669"/>
    <property type="project" value="TreeGrafter"/>
</dbReference>
<dbReference type="PANTHER" id="PTHR11088">
    <property type="entry name" value="TRNA DIMETHYLALLYLTRANSFERASE"/>
    <property type="match status" value="1"/>
</dbReference>
<feature type="binding site" evidence="10">
    <location>
        <begin position="9"/>
        <end position="14"/>
    </location>
    <ligand>
        <name>substrate</name>
    </ligand>
</feature>
<dbReference type="InterPro" id="IPR018022">
    <property type="entry name" value="IPT"/>
</dbReference>
<evidence type="ECO:0000256" key="10">
    <source>
        <dbReference type="HAMAP-Rule" id="MF_00185"/>
    </source>
</evidence>
<dbReference type="Gene3D" id="1.10.20.140">
    <property type="match status" value="1"/>
</dbReference>
<evidence type="ECO:0000256" key="8">
    <source>
        <dbReference type="ARBA" id="ARBA00022842"/>
    </source>
</evidence>
<evidence type="ECO:0000256" key="11">
    <source>
        <dbReference type="RuleBase" id="RU003783"/>
    </source>
</evidence>
<keyword evidence="8 10" id="KW-0460">Magnesium</keyword>
<dbReference type="EMBL" id="MHUG01000012">
    <property type="protein sequence ID" value="OHA73411.1"/>
    <property type="molecule type" value="Genomic_DNA"/>
</dbReference>
<evidence type="ECO:0000256" key="9">
    <source>
        <dbReference type="ARBA" id="ARBA00049563"/>
    </source>
</evidence>
<evidence type="ECO:0000256" key="4">
    <source>
        <dbReference type="ARBA" id="ARBA00022679"/>
    </source>
</evidence>
<dbReference type="PANTHER" id="PTHR11088:SF60">
    <property type="entry name" value="TRNA DIMETHYLALLYLTRANSFERASE"/>
    <property type="match status" value="1"/>
</dbReference>
<protein>
    <recommendedName>
        <fullName evidence="10">tRNA dimethylallyltransferase</fullName>
        <ecNumber evidence="10">2.5.1.75</ecNumber>
    </recommendedName>
    <alternativeName>
        <fullName evidence="10">Dimethylallyl diphosphate:tRNA dimethylallyltransferase</fullName>
        <shortName evidence="10">DMAPP:tRNA dimethylallyltransferase</shortName>
        <shortName evidence="10">DMATase</shortName>
    </alternativeName>
    <alternativeName>
        <fullName evidence="10">Isopentenyl-diphosphate:tRNA isopentenyltransferase</fullName>
        <shortName evidence="10">IPP transferase</shortName>
        <shortName evidence="10">IPPT</shortName>
        <shortName evidence="10">IPTase</shortName>
    </alternativeName>
</protein>
<feature type="region of interest" description="Interaction with substrate tRNA" evidence="10">
    <location>
        <begin position="32"/>
        <end position="35"/>
    </location>
</feature>
<dbReference type="InterPro" id="IPR027417">
    <property type="entry name" value="P-loop_NTPase"/>
</dbReference>
<dbReference type="HAMAP" id="MF_00185">
    <property type="entry name" value="IPP_trans"/>
    <property type="match status" value="1"/>
</dbReference>
<dbReference type="Pfam" id="PF01715">
    <property type="entry name" value="IPPT"/>
    <property type="match status" value="1"/>
</dbReference>
<evidence type="ECO:0000256" key="2">
    <source>
        <dbReference type="ARBA" id="ARBA00003213"/>
    </source>
</evidence>
<feature type="site" description="Interaction with substrate tRNA" evidence="10">
    <location>
        <position position="98"/>
    </location>
</feature>
<feature type="site" description="Interaction with substrate tRNA" evidence="10">
    <location>
        <position position="121"/>
    </location>
</feature>